<dbReference type="EMBL" id="JACBXQ010000002">
    <property type="protein sequence ID" value="MBG9985896.1"/>
    <property type="molecule type" value="Genomic_DNA"/>
</dbReference>
<dbReference type="PANTHER" id="PTHR46018:SF2">
    <property type="entry name" value="ZINC PHOSPHODIESTERASE ELAC PROTEIN 1"/>
    <property type="match status" value="1"/>
</dbReference>
<dbReference type="NCBIfam" id="NF000801">
    <property type="entry name" value="PRK00055.1-3"/>
    <property type="match status" value="1"/>
</dbReference>
<protein>
    <recommendedName>
        <fullName evidence="8">Ribonuclease Z</fullName>
        <shortName evidence="8">RNase Z</shortName>
        <ecNumber evidence="8">3.1.26.11</ecNumber>
    </recommendedName>
    <alternativeName>
        <fullName evidence="8">tRNA 3 endonuclease</fullName>
    </alternativeName>
    <alternativeName>
        <fullName evidence="8">tRNase Z</fullName>
    </alternativeName>
</protein>
<organism evidence="9 10">
    <name type="scientific">Facklamia lactis</name>
    <dbReference type="NCBI Taxonomy" id="2749967"/>
    <lineage>
        <taxon>Bacteria</taxon>
        <taxon>Bacillati</taxon>
        <taxon>Bacillota</taxon>
        <taxon>Bacilli</taxon>
        <taxon>Lactobacillales</taxon>
        <taxon>Aerococcaceae</taxon>
        <taxon>Facklamia</taxon>
    </lineage>
</organism>
<dbReference type="RefSeq" id="WP_197114717.1">
    <property type="nucleotide sequence ID" value="NZ_JACBXQ010000002.1"/>
</dbReference>
<evidence type="ECO:0000256" key="6">
    <source>
        <dbReference type="ARBA" id="ARBA00022801"/>
    </source>
</evidence>
<keyword evidence="6 8" id="KW-0378">Hydrolase</keyword>
<evidence type="ECO:0000256" key="5">
    <source>
        <dbReference type="ARBA" id="ARBA00022759"/>
    </source>
</evidence>
<feature type="binding site" evidence="8">
    <location>
        <position position="65"/>
    </location>
    <ligand>
        <name>Zn(2+)</name>
        <dbReference type="ChEBI" id="CHEBI:29105"/>
        <label>1</label>
        <note>catalytic</note>
    </ligand>
</feature>
<gene>
    <name evidence="8 9" type="primary">rnz</name>
    <name evidence="9" type="ORF">HZY91_03190</name>
</gene>
<keyword evidence="7 8" id="KW-0862">Zinc</keyword>
<comment type="caution">
    <text evidence="9">The sequence shown here is derived from an EMBL/GenBank/DDBJ whole genome shotgun (WGS) entry which is preliminary data.</text>
</comment>
<feature type="binding site" evidence="8">
    <location>
        <position position="271"/>
    </location>
    <ligand>
        <name>Zn(2+)</name>
        <dbReference type="ChEBI" id="CHEBI:29105"/>
        <label>2</label>
        <note>catalytic</note>
    </ligand>
</feature>
<feature type="binding site" evidence="8">
    <location>
        <position position="142"/>
    </location>
    <ligand>
        <name>Zn(2+)</name>
        <dbReference type="ChEBI" id="CHEBI:29105"/>
        <label>1</label>
        <note>catalytic</note>
    </ligand>
</feature>
<dbReference type="SUPFAM" id="SSF56281">
    <property type="entry name" value="Metallo-hydrolase/oxidoreductase"/>
    <property type="match status" value="1"/>
</dbReference>
<dbReference type="HAMAP" id="MF_01818">
    <property type="entry name" value="RNase_Z_BN"/>
    <property type="match status" value="1"/>
</dbReference>
<keyword evidence="4 8" id="KW-0479">Metal-binding</keyword>
<comment type="function">
    <text evidence="8">Zinc phosphodiesterase, which displays some tRNA 3'-processing endonuclease activity. Probably involved in tRNA maturation, by removing a 3'-trailer from precursor tRNA.</text>
</comment>
<dbReference type="InterPro" id="IPR036866">
    <property type="entry name" value="RibonucZ/Hydroxyglut_hydro"/>
</dbReference>
<feature type="binding site" evidence="8">
    <location>
        <position position="63"/>
    </location>
    <ligand>
        <name>Zn(2+)</name>
        <dbReference type="ChEBI" id="CHEBI:29105"/>
        <label>1</label>
        <note>catalytic</note>
    </ligand>
</feature>
<keyword evidence="3 8" id="KW-0540">Nuclease</keyword>
<evidence type="ECO:0000256" key="2">
    <source>
        <dbReference type="ARBA" id="ARBA00022694"/>
    </source>
</evidence>
<evidence type="ECO:0000313" key="10">
    <source>
        <dbReference type="Proteomes" id="UP000721415"/>
    </source>
</evidence>
<proteinExistence type="inferred from homology"/>
<dbReference type="Gene3D" id="3.60.15.10">
    <property type="entry name" value="Ribonuclease Z/Hydroxyacylglutathione hydrolase-like"/>
    <property type="match status" value="1"/>
</dbReference>
<dbReference type="EC" id="3.1.26.11" evidence="8"/>
<comment type="cofactor">
    <cofactor evidence="8">
        <name>Zn(2+)</name>
        <dbReference type="ChEBI" id="CHEBI:29105"/>
    </cofactor>
    <text evidence="8">Binds 2 Zn(2+) ions.</text>
</comment>
<keyword evidence="5 8" id="KW-0255">Endonuclease</keyword>
<evidence type="ECO:0000256" key="4">
    <source>
        <dbReference type="ARBA" id="ARBA00022723"/>
    </source>
</evidence>
<reference evidence="9 10" key="1">
    <citation type="submission" date="2020-07" db="EMBL/GenBank/DDBJ databases">
        <title>Facklamia lactis sp. nov., isolated from raw milk.</title>
        <authorList>
            <person name="Doll E.V."/>
            <person name="Huptas C."/>
            <person name="Staib L."/>
            <person name="Wenning M."/>
            <person name="Scherer S."/>
        </authorList>
    </citation>
    <scope>NUCLEOTIDE SEQUENCE [LARGE SCALE GENOMIC DNA]</scope>
    <source>
        <strain evidence="9 10">DSM 111018</strain>
    </source>
</reference>
<accession>A0ABS0LP14</accession>
<feature type="binding site" evidence="8">
    <location>
        <position position="68"/>
    </location>
    <ligand>
        <name>Zn(2+)</name>
        <dbReference type="ChEBI" id="CHEBI:29105"/>
        <label>2</label>
        <note>catalytic</note>
    </ligand>
</feature>
<comment type="similarity">
    <text evidence="8">Belongs to the RNase Z family.</text>
</comment>
<feature type="active site" description="Proton acceptor" evidence="8">
    <location>
        <position position="67"/>
    </location>
</feature>
<feature type="binding site" evidence="8">
    <location>
        <position position="213"/>
    </location>
    <ligand>
        <name>Zn(2+)</name>
        <dbReference type="ChEBI" id="CHEBI:29105"/>
        <label>2</label>
        <note>catalytic</note>
    </ligand>
</feature>
<comment type="catalytic activity">
    <reaction evidence="8">
        <text>Endonucleolytic cleavage of RNA, removing extra 3' nucleotides from tRNA precursor, generating 3' termini of tRNAs. A 3'-hydroxy group is left at the tRNA terminus and a 5'-phosphoryl group is left at the trailer molecule.</text>
        <dbReference type="EC" id="3.1.26.11"/>
    </reaction>
</comment>
<dbReference type="GO" id="GO:0042781">
    <property type="term" value="F:3'-tRNA processing endoribonuclease activity"/>
    <property type="evidence" value="ECO:0007669"/>
    <property type="project" value="UniProtKB-EC"/>
</dbReference>
<dbReference type="Pfam" id="PF23023">
    <property type="entry name" value="Anti-Pycsar_Apyc1"/>
    <property type="match status" value="1"/>
</dbReference>
<dbReference type="PANTHER" id="PTHR46018">
    <property type="entry name" value="ZINC PHOSPHODIESTERASE ELAC PROTEIN 1"/>
    <property type="match status" value="1"/>
</dbReference>
<evidence type="ECO:0000313" key="9">
    <source>
        <dbReference type="EMBL" id="MBG9985896.1"/>
    </source>
</evidence>
<keyword evidence="2 8" id="KW-0819">tRNA processing</keyword>
<feature type="binding site" evidence="8">
    <location>
        <position position="67"/>
    </location>
    <ligand>
        <name>Zn(2+)</name>
        <dbReference type="ChEBI" id="CHEBI:29105"/>
        <label>2</label>
        <note>catalytic</note>
    </ligand>
</feature>
<comment type="subunit">
    <text evidence="1 8">Homodimer.</text>
</comment>
<dbReference type="Proteomes" id="UP000721415">
    <property type="component" value="Unassembled WGS sequence"/>
</dbReference>
<evidence type="ECO:0000256" key="1">
    <source>
        <dbReference type="ARBA" id="ARBA00011738"/>
    </source>
</evidence>
<dbReference type="InterPro" id="IPR013471">
    <property type="entry name" value="RNase_Z/BN"/>
</dbReference>
<name>A0ABS0LP14_9LACT</name>
<feature type="binding site" evidence="8">
    <location>
        <position position="213"/>
    </location>
    <ligand>
        <name>Zn(2+)</name>
        <dbReference type="ChEBI" id="CHEBI:29105"/>
        <label>1</label>
        <note>catalytic</note>
    </ligand>
</feature>
<dbReference type="CDD" id="cd07717">
    <property type="entry name" value="RNaseZ_ZiPD-like_MBL-fold"/>
    <property type="match status" value="1"/>
</dbReference>
<evidence type="ECO:0000256" key="3">
    <source>
        <dbReference type="ARBA" id="ARBA00022722"/>
    </source>
</evidence>
<evidence type="ECO:0000256" key="8">
    <source>
        <dbReference type="HAMAP-Rule" id="MF_01818"/>
    </source>
</evidence>
<dbReference type="NCBIfam" id="TIGR02651">
    <property type="entry name" value="RNase_Z"/>
    <property type="match status" value="1"/>
</dbReference>
<sequence length="308" mass="34581">MKIQFLGTGAGVPAKQRNVSSLALKLLDELNEIWLFDCGEGTQHQILKTTLKPRKISKIFITHLHGDHIYGLPGFLSSRSFQGGEGPLEIYGPVGIKQFLQSTLSISKSNLLYPLSIFELKAEGGEINFSNHWTVTYMPLEHGILSYGYRIQEPDAPGELLVDKLKEYRIPNGPIYGQLKRGECVRLEDGRILEGKDFIAEPRPGRIVTILGDTRYTKTSISLAQRANLLVHESTHEASEAKMARAYFHSTSVQAATVAKEAQVEQLLMNHISARYIGKAVYQLQEEARQVFPASYVVDDFDEFDIHY</sequence>
<evidence type="ECO:0000256" key="7">
    <source>
        <dbReference type="ARBA" id="ARBA00022833"/>
    </source>
</evidence>
<keyword evidence="10" id="KW-1185">Reference proteome</keyword>